<dbReference type="PANTHER" id="PTHR43762">
    <property type="entry name" value="L-GULONOLACTONE OXIDASE"/>
    <property type="match status" value="1"/>
</dbReference>
<comment type="caution">
    <text evidence="4">The sequence shown here is derived from an EMBL/GenBank/DDBJ whole genome shotgun (WGS) entry which is preliminary data.</text>
</comment>
<dbReference type="InterPro" id="IPR006094">
    <property type="entry name" value="Oxid_FAD_bind_N"/>
</dbReference>
<keyword evidence="2" id="KW-0560">Oxidoreductase</keyword>
<dbReference type="Proteomes" id="UP000430670">
    <property type="component" value="Unassembled WGS sequence"/>
</dbReference>
<accession>A0A6I3SLF2</accession>
<keyword evidence="1" id="KW-0285">Flavoprotein</keyword>
<dbReference type="InterPro" id="IPR036318">
    <property type="entry name" value="FAD-bd_PCMH-like_sf"/>
</dbReference>
<keyword evidence="5" id="KW-1185">Reference proteome</keyword>
<dbReference type="SUPFAM" id="SSF56176">
    <property type="entry name" value="FAD-binding/transporter-associated domain-like"/>
    <property type="match status" value="1"/>
</dbReference>
<dbReference type="InterPro" id="IPR016166">
    <property type="entry name" value="FAD-bd_PCMH"/>
</dbReference>
<dbReference type="Pfam" id="PF01565">
    <property type="entry name" value="FAD_binding_4"/>
    <property type="match status" value="1"/>
</dbReference>
<dbReference type="AlphaFoldDB" id="A0A6I3SLF2"/>
<evidence type="ECO:0000256" key="2">
    <source>
        <dbReference type="ARBA" id="ARBA00023002"/>
    </source>
</evidence>
<name>A0A6I3SLF2_HELMO</name>
<feature type="domain" description="FAD-binding PCMH-type" evidence="3">
    <location>
        <begin position="10"/>
        <end position="179"/>
    </location>
</feature>
<evidence type="ECO:0000256" key="1">
    <source>
        <dbReference type="ARBA" id="ARBA00022630"/>
    </source>
</evidence>
<dbReference type="GO" id="GO:0016899">
    <property type="term" value="F:oxidoreductase activity, acting on the CH-OH group of donors, oxygen as acceptor"/>
    <property type="evidence" value="ECO:0007669"/>
    <property type="project" value="InterPro"/>
</dbReference>
<dbReference type="PANTHER" id="PTHR43762:SF1">
    <property type="entry name" value="D-ARABINONO-1,4-LACTONE OXIDASE"/>
    <property type="match status" value="1"/>
</dbReference>
<evidence type="ECO:0000313" key="5">
    <source>
        <dbReference type="Proteomes" id="UP000430670"/>
    </source>
</evidence>
<sequence>MEGVDGEETMTTDSCQWSRPDTKAEISRLLQEGDGSLLGRGTSLRNGEARQNSKGTLVLMDRMNRFLNFNKVTGTLRCEAGVTIKEIMDIFLPQGWFLPVTADTKQATLGGMVAADTHGNNHHKSGCLSEYVTGLEVMVASGEIVYCSREENADLFSATVGGMGLTGIILTIDLGLRKVPTAYMSVNYERARDLDQLLGRLLQADESDEYVTAWIDCTAGGSDLGRGIVIQASHAVVEQLPPEMKNTPLILEPEKAACFPCSLPEFLWHRKSVKLVNSLYYLGSMFRRNPNRLVDCNRFFYGLDRHGHRERFYGKEGYVQYECVIPHDHVRNALVKLLEKIGRLERVSCLAKLNVCGPCQPVGLLSFPMKGVALNVDIPVRPGLLVVLDELDQWVLQNGGRTSLNHDNRMNAELFQEMYPDVYLWKSIKHKYDPDNRFMSHLGRRLQLTGVEQ</sequence>
<dbReference type="GO" id="GO:0071949">
    <property type="term" value="F:FAD binding"/>
    <property type="evidence" value="ECO:0007669"/>
    <property type="project" value="InterPro"/>
</dbReference>
<dbReference type="InterPro" id="IPR016169">
    <property type="entry name" value="FAD-bd_PCMH_sub2"/>
</dbReference>
<protein>
    <submittedName>
        <fullName evidence="4">FAD-binding protein</fullName>
    </submittedName>
</protein>
<dbReference type="Gene3D" id="3.30.465.10">
    <property type="match status" value="1"/>
</dbReference>
<evidence type="ECO:0000313" key="4">
    <source>
        <dbReference type="EMBL" id="MTV49307.1"/>
    </source>
</evidence>
<proteinExistence type="predicted"/>
<evidence type="ECO:0000259" key="3">
    <source>
        <dbReference type="PROSITE" id="PS51387"/>
    </source>
</evidence>
<dbReference type="OrthoDB" id="9768764at2"/>
<dbReference type="EMBL" id="WNKU01000010">
    <property type="protein sequence ID" value="MTV49307.1"/>
    <property type="molecule type" value="Genomic_DNA"/>
</dbReference>
<dbReference type="InterPro" id="IPR010031">
    <property type="entry name" value="FAD_lactone_oxidase-like"/>
</dbReference>
<dbReference type="PROSITE" id="PS51387">
    <property type="entry name" value="FAD_PCMH"/>
    <property type="match status" value="1"/>
</dbReference>
<gene>
    <name evidence="4" type="ORF">GJ688_09985</name>
</gene>
<organism evidence="4 5">
    <name type="scientific">Heliobacterium mobile</name>
    <name type="common">Heliobacillus mobilis</name>
    <dbReference type="NCBI Taxonomy" id="28064"/>
    <lineage>
        <taxon>Bacteria</taxon>
        <taxon>Bacillati</taxon>
        <taxon>Bacillota</taxon>
        <taxon>Clostridia</taxon>
        <taxon>Eubacteriales</taxon>
        <taxon>Heliobacteriaceae</taxon>
        <taxon>Heliobacterium</taxon>
    </lineage>
</organism>
<reference evidence="4 5" key="1">
    <citation type="submission" date="2019-11" db="EMBL/GenBank/DDBJ databases">
        <title>Whole-genome sequence of a the green, strictly anaerobic photosynthetic bacterium Heliobacillus mobilis DSM 6151.</title>
        <authorList>
            <person name="Kyndt J.A."/>
            <person name="Meyer T.E."/>
        </authorList>
    </citation>
    <scope>NUCLEOTIDE SEQUENCE [LARGE SCALE GENOMIC DNA]</scope>
    <source>
        <strain evidence="4 5">DSM 6151</strain>
    </source>
</reference>